<dbReference type="SUPFAM" id="SSF160935">
    <property type="entry name" value="VPA0735-like"/>
    <property type="match status" value="1"/>
</dbReference>
<dbReference type="InterPro" id="IPR010621">
    <property type="entry name" value="DUF1214"/>
</dbReference>
<dbReference type="Pfam" id="PF06742">
    <property type="entry name" value="DUF1214"/>
    <property type="match status" value="1"/>
</dbReference>
<accession>A0A5E4S0X3</accession>
<feature type="domain" description="DUF1214" evidence="2">
    <location>
        <begin position="361"/>
        <end position="471"/>
    </location>
</feature>
<feature type="domain" description="DUF1254" evidence="3">
    <location>
        <begin position="96"/>
        <end position="226"/>
    </location>
</feature>
<evidence type="ECO:0000313" key="5">
    <source>
        <dbReference type="Proteomes" id="UP000366945"/>
    </source>
</evidence>
<evidence type="ECO:0000259" key="2">
    <source>
        <dbReference type="Pfam" id="PF06742"/>
    </source>
</evidence>
<dbReference type="OrthoDB" id="104565at2"/>
<dbReference type="Gene3D" id="2.60.40.1610">
    <property type="entry name" value="Domain of unknown function DUF1254"/>
    <property type="match status" value="1"/>
</dbReference>
<feature type="chain" id="PRO_5022703999" evidence="1">
    <location>
        <begin position="28"/>
        <end position="491"/>
    </location>
</feature>
<dbReference type="AlphaFoldDB" id="A0A5E4S0X3"/>
<keyword evidence="5" id="KW-1185">Reference proteome</keyword>
<evidence type="ECO:0000259" key="3">
    <source>
        <dbReference type="Pfam" id="PF06863"/>
    </source>
</evidence>
<dbReference type="InterPro" id="IPR037050">
    <property type="entry name" value="DUF1254_sf"/>
</dbReference>
<organism evidence="4 5">
    <name type="scientific">Pandoraea pneumonica</name>
    <dbReference type="NCBI Taxonomy" id="2508299"/>
    <lineage>
        <taxon>Bacteria</taxon>
        <taxon>Pseudomonadati</taxon>
        <taxon>Pseudomonadota</taxon>
        <taxon>Betaproteobacteria</taxon>
        <taxon>Burkholderiales</taxon>
        <taxon>Burkholderiaceae</taxon>
        <taxon>Pandoraea</taxon>
    </lineage>
</organism>
<dbReference type="Gene3D" id="2.60.120.600">
    <property type="entry name" value="Domain of unknown function DUF1214, C-terminal domain"/>
    <property type="match status" value="1"/>
</dbReference>
<evidence type="ECO:0000313" key="4">
    <source>
        <dbReference type="EMBL" id="VVD68362.1"/>
    </source>
</evidence>
<dbReference type="InterPro" id="IPR037049">
    <property type="entry name" value="DUF1214_C_sf"/>
</dbReference>
<dbReference type="PANTHER" id="PTHR36509:SF2">
    <property type="entry name" value="BLL3101 PROTEIN"/>
    <property type="match status" value="1"/>
</dbReference>
<proteinExistence type="predicted"/>
<evidence type="ECO:0000256" key="1">
    <source>
        <dbReference type="SAM" id="SignalP"/>
    </source>
</evidence>
<protein>
    <submittedName>
        <fullName evidence="4">Signal peptide protein</fullName>
    </submittedName>
</protein>
<gene>
    <name evidence="4" type="ORF">PPN31114_00472</name>
</gene>
<keyword evidence="1" id="KW-0732">Signal</keyword>
<dbReference type="EMBL" id="CABPSK010000001">
    <property type="protein sequence ID" value="VVD68362.1"/>
    <property type="molecule type" value="Genomic_DNA"/>
</dbReference>
<name>A0A5E4S0X3_9BURK</name>
<reference evidence="4 5" key="1">
    <citation type="submission" date="2019-08" db="EMBL/GenBank/DDBJ databases">
        <authorList>
            <person name="Peeters C."/>
        </authorList>
    </citation>
    <scope>NUCLEOTIDE SEQUENCE [LARGE SCALE GENOMIC DNA]</scope>
    <source>
        <strain evidence="4 5">LMG 31114</strain>
    </source>
</reference>
<feature type="signal peptide" evidence="1">
    <location>
        <begin position="1"/>
        <end position="27"/>
    </location>
</feature>
<dbReference type="InterPro" id="IPR010679">
    <property type="entry name" value="DUF1254"/>
</dbReference>
<dbReference type="PANTHER" id="PTHR36509">
    <property type="entry name" value="BLL3101 PROTEIN"/>
    <property type="match status" value="1"/>
</dbReference>
<dbReference type="Proteomes" id="UP000366945">
    <property type="component" value="Unassembled WGS sequence"/>
</dbReference>
<sequence length="491" mass="53952">MKNRTRLSLVCCALVLGYASVGTPAFGEQKRATTSASDADIRKTDAQSEEAWAYSVGIQNYVFGLPLTIYERERALRLNPAALEKAKKVAPAAPLNQIGHMKTLATADDVMPYTPNNDTVYSGSLLDLRDGPVILTAPDISDRYWSVEVADAYTNNTFYIGTRATGGKGGNHAFVGPDWKGTLPAGVVEHRMPTNEIMFAIRIGVLPGDASDLKKVNALQEQFSLTSLKNWGDPSKHGMADVPTPKTRTVYSGNLAFYQTLADLLIENPPAKEDAAAVVLLHRGGIEVGQPLQVDQLSAPMKAGLARAAVDGPKIMKWKVKFRGTPYPTRWNNLRPGSYGVDYFDRAAGALEGLFVHDREEAEYFSTYESGDAQLLDGKNRYVLHFNKDELPPVADNGFWSITMYGSNFQLVKNPINRFSIGDRTPGLKKNDDGSLDIYIQHTAPAGKESNWLPSPPSGLFRLNYRIYLPQPQARDPKTLGKYLPPIKKVS</sequence>
<dbReference type="Pfam" id="PF06863">
    <property type="entry name" value="DUF1254"/>
    <property type="match status" value="1"/>
</dbReference>